<sequence>MIVATLESVMMLEKAEQLAKAVVCSDIAEQYRECYKVLKQDEEVQALIQQFTAMKERYDEVQRFGKYHPDFTFVTKQMRELKRSVDLHEKIAAFKKAENDLQKLLDEISVIVGSEVSPSIKVPTGNPFFDAGGCGGGCGTGGGCGCKKTG</sequence>
<dbReference type="InterPro" id="IPR052767">
    <property type="entry name" value="Bact_com_dev_regulator"/>
</dbReference>
<accession>A0A073KF71</accession>
<dbReference type="InterPro" id="IPR010368">
    <property type="entry name" value="Com_YlbF"/>
</dbReference>
<dbReference type="InterPro" id="IPR023378">
    <property type="entry name" value="YheA/YmcA-like_dom_sf"/>
</dbReference>
<dbReference type="PANTHER" id="PTHR38448">
    <property type="entry name" value="REGULATORY PROTEIN YLBF-RELATED"/>
    <property type="match status" value="1"/>
</dbReference>
<organism evidence="1 2">
    <name type="scientific">Bacillus manliponensis</name>
    <dbReference type="NCBI Taxonomy" id="574376"/>
    <lineage>
        <taxon>Bacteria</taxon>
        <taxon>Bacillati</taxon>
        <taxon>Bacillota</taxon>
        <taxon>Bacilli</taxon>
        <taxon>Bacillales</taxon>
        <taxon>Bacillaceae</taxon>
        <taxon>Bacillus</taxon>
        <taxon>Bacillus cereus group</taxon>
    </lineage>
</organism>
<dbReference type="EMBL" id="JOTN01000002">
    <property type="protein sequence ID" value="KEK20928.1"/>
    <property type="molecule type" value="Genomic_DNA"/>
</dbReference>
<evidence type="ECO:0000313" key="2">
    <source>
        <dbReference type="Proteomes" id="UP000027822"/>
    </source>
</evidence>
<keyword evidence="2" id="KW-1185">Reference proteome</keyword>
<dbReference type="STRING" id="574376.BAMA_09035"/>
<protein>
    <submittedName>
        <fullName evidence="1">Regulator</fullName>
    </submittedName>
</protein>
<dbReference type="eggNOG" id="COG3679">
    <property type="taxonomic scope" value="Bacteria"/>
</dbReference>
<dbReference type="Proteomes" id="UP000027822">
    <property type="component" value="Unassembled WGS sequence"/>
</dbReference>
<proteinExistence type="predicted"/>
<dbReference type="RefSeq" id="WP_034635809.1">
    <property type="nucleotide sequence ID" value="NZ_CBCSJC010000001.1"/>
</dbReference>
<dbReference type="SUPFAM" id="SSF158622">
    <property type="entry name" value="YheA/YmcA-like"/>
    <property type="match status" value="1"/>
</dbReference>
<dbReference type="AlphaFoldDB" id="A0A073KF71"/>
<dbReference type="Gene3D" id="1.20.1500.10">
    <property type="entry name" value="YheA/YmcA-like"/>
    <property type="match status" value="1"/>
</dbReference>
<reference evidence="1 2" key="1">
    <citation type="submission" date="2014-06" db="EMBL/GenBank/DDBJ databases">
        <title>Draft genome sequence of Bacillus manliponensis JCM 15802 (MCCC 1A00708).</title>
        <authorList>
            <person name="Lai Q."/>
            <person name="Liu Y."/>
            <person name="Shao Z."/>
        </authorList>
    </citation>
    <scope>NUCLEOTIDE SEQUENCE [LARGE SCALE GENOMIC DNA]</scope>
    <source>
        <strain evidence="1 2">JCM 15802</strain>
    </source>
</reference>
<comment type="caution">
    <text evidence="1">The sequence shown here is derived from an EMBL/GenBank/DDBJ whole genome shotgun (WGS) entry which is preliminary data.</text>
</comment>
<evidence type="ECO:0000313" key="1">
    <source>
        <dbReference type="EMBL" id="KEK20928.1"/>
    </source>
</evidence>
<gene>
    <name evidence="1" type="ORF">BAMA_09035</name>
</gene>
<dbReference type="PANTHER" id="PTHR38448:SF2">
    <property type="entry name" value="REGULATORY PROTEIN YLBF"/>
    <property type="match status" value="1"/>
</dbReference>
<name>A0A073KF71_9BACI</name>
<dbReference type="Pfam" id="PF06133">
    <property type="entry name" value="Com_YlbF"/>
    <property type="match status" value="1"/>
</dbReference>
<dbReference type="OrthoDB" id="2157513at2"/>